<evidence type="ECO:0000313" key="1">
    <source>
        <dbReference type="EMBL" id="KAJ4376495.1"/>
    </source>
</evidence>
<dbReference type="Pfam" id="PF13374">
    <property type="entry name" value="TPR_10"/>
    <property type="match status" value="1"/>
</dbReference>
<dbReference type="Gene3D" id="1.25.40.10">
    <property type="entry name" value="Tetratricopeptide repeat domain"/>
    <property type="match status" value="2"/>
</dbReference>
<dbReference type="Pfam" id="PF13424">
    <property type="entry name" value="TPR_12"/>
    <property type="match status" value="2"/>
</dbReference>
<accession>A0A9W9CRP4</accession>
<keyword evidence="2" id="KW-1185">Reference proteome</keyword>
<dbReference type="Proteomes" id="UP001140560">
    <property type="component" value="Unassembled WGS sequence"/>
</dbReference>
<gene>
    <name evidence="1" type="ORF">N0V83_001779</name>
</gene>
<protein>
    <submittedName>
        <fullName evidence="1">Uncharacterized protein</fullName>
    </submittedName>
</protein>
<dbReference type="PANTHER" id="PTHR46082">
    <property type="entry name" value="ATP/GTP-BINDING PROTEIN-RELATED"/>
    <property type="match status" value="1"/>
</dbReference>
<dbReference type="SUPFAM" id="SSF48452">
    <property type="entry name" value="TPR-like"/>
    <property type="match status" value="3"/>
</dbReference>
<name>A0A9W9CRP4_9PLEO</name>
<proteinExistence type="predicted"/>
<dbReference type="EMBL" id="JAPEUY010000002">
    <property type="protein sequence ID" value="KAJ4376495.1"/>
    <property type="molecule type" value="Genomic_DNA"/>
</dbReference>
<dbReference type="InterPro" id="IPR011990">
    <property type="entry name" value="TPR-like_helical_dom_sf"/>
</dbReference>
<reference evidence="1" key="1">
    <citation type="submission" date="2022-10" db="EMBL/GenBank/DDBJ databases">
        <title>Tapping the CABI collections for fungal endophytes: first genome assemblies for Collariella, Neodidymelliopsis, Ascochyta clinopodiicola, Didymella pomorum, Didymosphaeria variabile, Neocosmospora piperis and Neocucurbitaria cava.</title>
        <authorList>
            <person name="Hill R."/>
        </authorList>
    </citation>
    <scope>NUCLEOTIDE SEQUENCE</scope>
    <source>
        <strain evidence="1">IMI 356814</strain>
    </source>
</reference>
<sequence length="681" mass="77555">MGEAAQMLTGNCAYHVDVEEMNEREALALLKSKLSSKVLHTEAEAAELVKTVDYMPLAISQVATNISINYPRLTIPKAIEKLKTPTQETNQLLEISLHETSRDIQRSNSIVKTWHLSFQYVRETSPSAAKLLSLMCLFHRQGIPEALLAGHYGEEAKTSEEIATLQPRLTWWRQIRRRRLRLRRRKRTTEPKAVAQEIKSDFEHDWRVLTDFTLIRTRIDGRQFDMHRLVQHTTRRWLELNGELKAWMKKYVAVISRSFPAPEEHDNWAVCQYLFPHAQQAVTYRPEEAPALQSWGLLIQQVSWTAYTIGRYALAEELGRTSLKALEDTMDERSVVMLSALHQFGLVLEPLKYHRETETLFRRAFEGRVVVLGPHHIDTLTSAHQLGMTLNRQGKHEEGLAIYMRVVEGYERTFGPGSEETQSMLSGLAFSYTADGQYEQAEIFHRRADVVRKEQFGEESEDNQRLRGLALLLGMQGKFQEAEEIHRRVVETARNRSGLCSTETVKSINFLGEALAKQGKLEEAVELYGPVVDGYNDFDVKTREVALSCMQTLAEVLLEQGELEKAENIARQLIARREALIGADHVETLVSVHTLADILSQQKRYDEALVSYERAYVGTDLVCGAEHPDTKEFLNDFNHAKNHMLSWCGDSRVSSLDVKESGYVAAPPAMLAFQSPVPILI</sequence>
<comment type="caution">
    <text evidence="1">The sequence shown here is derived from an EMBL/GenBank/DDBJ whole genome shotgun (WGS) entry which is preliminary data.</text>
</comment>
<dbReference type="InterPro" id="IPR053137">
    <property type="entry name" value="NLR-like"/>
</dbReference>
<organism evidence="1 2">
    <name type="scientific">Neocucurbitaria cava</name>
    <dbReference type="NCBI Taxonomy" id="798079"/>
    <lineage>
        <taxon>Eukaryota</taxon>
        <taxon>Fungi</taxon>
        <taxon>Dikarya</taxon>
        <taxon>Ascomycota</taxon>
        <taxon>Pezizomycotina</taxon>
        <taxon>Dothideomycetes</taxon>
        <taxon>Pleosporomycetidae</taxon>
        <taxon>Pleosporales</taxon>
        <taxon>Pleosporineae</taxon>
        <taxon>Cucurbitariaceae</taxon>
        <taxon>Neocucurbitaria</taxon>
    </lineage>
</organism>
<dbReference type="PANTHER" id="PTHR46082:SF6">
    <property type="entry name" value="AAA+ ATPASE DOMAIN-CONTAINING PROTEIN-RELATED"/>
    <property type="match status" value="1"/>
</dbReference>
<dbReference type="AlphaFoldDB" id="A0A9W9CRP4"/>
<dbReference type="OrthoDB" id="20872at2759"/>
<evidence type="ECO:0000313" key="2">
    <source>
        <dbReference type="Proteomes" id="UP001140560"/>
    </source>
</evidence>